<keyword evidence="2" id="KW-1185">Reference proteome</keyword>
<name>A0ABU6K5W6_9RHOO</name>
<accession>A0ABU6K5W6</accession>
<evidence type="ECO:0000313" key="1">
    <source>
        <dbReference type="EMBL" id="MEC5386984.1"/>
    </source>
</evidence>
<organism evidence="1 2">
    <name type="scientific">Uliginosibacterium silvisoli</name>
    <dbReference type="NCBI Taxonomy" id="3114758"/>
    <lineage>
        <taxon>Bacteria</taxon>
        <taxon>Pseudomonadati</taxon>
        <taxon>Pseudomonadota</taxon>
        <taxon>Betaproteobacteria</taxon>
        <taxon>Rhodocyclales</taxon>
        <taxon>Zoogloeaceae</taxon>
        <taxon>Uliginosibacterium</taxon>
    </lineage>
</organism>
<evidence type="ECO:0008006" key="3">
    <source>
        <dbReference type="Google" id="ProtNLM"/>
    </source>
</evidence>
<proteinExistence type="predicted"/>
<evidence type="ECO:0000313" key="2">
    <source>
        <dbReference type="Proteomes" id="UP001331561"/>
    </source>
</evidence>
<reference evidence="1 2" key="1">
    <citation type="submission" date="2024-01" db="EMBL/GenBank/DDBJ databases">
        <title>Uliginosibacterium soil sp. nov.</title>
        <authorList>
            <person name="Lv Y."/>
        </authorList>
    </citation>
    <scope>NUCLEOTIDE SEQUENCE [LARGE SCALE GENOMIC DNA]</scope>
    <source>
        <strain evidence="1 2">H3</strain>
    </source>
</reference>
<gene>
    <name evidence="1" type="ORF">VVD49_14725</name>
</gene>
<dbReference type="Proteomes" id="UP001331561">
    <property type="component" value="Unassembled WGS sequence"/>
</dbReference>
<dbReference type="EMBL" id="JAYXHS010000002">
    <property type="protein sequence ID" value="MEC5386984.1"/>
    <property type="molecule type" value="Genomic_DNA"/>
</dbReference>
<dbReference type="RefSeq" id="WP_327599933.1">
    <property type="nucleotide sequence ID" value="NZ_JAYXHS010000002.1"/>
</dbReference>
<sequence length="526" mass="59137">MDMRIPALISARMARLSLFKNVLQGDGDTVSPVSREMSRWFADLPADNPLTVIDSLGQRVLEISTSTGSANRKFRQLEQIIGYAEPMLKRLEQQLDQCRLPIDSASKQAANSADQLLKSLSEGYMHIVQALDKSNWQRRLNSKVFATSLLRSAQLIHRRAMVAHRAHTPGSPRRWKLFRKLLSMAQKHQLIDYSIDTRNPETLEQVVVRDCLMNLVDPVSLESAELGRIRFYVERFGHLAQLTTEQPAEHAKALFVFSEAPRGPTQLAPDQTLQEKEYLLDCRPLIERATQQLSGLRQGLHATKLGLPMVANEASYAFMLSRCMEQWSDAKSRRHIRRDYQPLAELVSGFDPIRNFLTSAAFRRRKSDKQEGVGKGLSVASEWRILDQSRSGFGLRQASEHTRHISVGEVVAMRPLERSNVHICIVRRARNVEDKDCELGLERLGGTGMPTSIDKTLPDGHTHAIPVLLLPRVQCFDGGPGLLAPVGDVNKGMSLLVAQQDGNVRFEVTGSFERLASCELIQLRRV</sequence>
<protein>
    <recommendedName>
        <fullName evidence="3">PilZ domain-containing protein</fullName>
    </recommendedName>
</protein>
<comment type="caution">
    <text evidence="1">The sequence shown here is derived from an EMBL/GenBank/DDBJ whole genome shotgun (WGS) entry which is preliminary data.</text>
</comment>